<sequence length="288" mass="31748">MAAPQGGREGDAKLRLRFLELHEDSSKTEQVTFLRKMKPSTPLALANAFKGLQISSLSPLRQIRTPLLRQSGALSKAWAPQPKAFSTTTPVFGTWLEPDINRKKKMAKGRCRVATGGSTKGTTVIWGDFGLRMTDKQRRISAKSLKMAEDTIKTRLRGQKYRLYKRKCCNVGVYVSGNEMRMGKGKGSFDHWATRMAVSQILFEVRGRLHEQVVRDAFRLAGNKLPGQWGFVKKGEAPVVGITKLDGVTLEELKRPRRQLPQAQIIEAAGTAPSVSEAGSGSQPPASS</sequence>
<dbReference type="STRING" id="983644.G3J6H1"/>
<protein>
    <submittedName>
        <fullName evidence="6">60S ribosomal protein L16</fullName>
    </submittedName>
</protein>
<comment type="similarity">
    <text evidence="1 4">Belongs to the universal ribosomal protein uL16 family.</text>
</comment>
<feature type="compositionally biased region" description="Polar residues" evidence="5">
    <location>
        <begin position="273"/>
        <end position="288"/>
    </location>
</feature>
<organism evidence="6 7">
    <name type="scientific">Cordyceps militaris (strain CM01)</name>
    <name type="common">Caterpillar fungus</name>
    <dbReference type="NCBI Taxonomy" id="983644"/>
    <lineage>
        <taxon>Eukaryota</taxon>
        <taxon>Fungi</taxon>
        <taxon>Dikarya</taxon>
        <taxon>Ascomycota</taxon>
        <taxon>Pezizomycotina</taxon>
        <taxon>Sordariomycetes</taxon>
        <taxon>Hypocreomycetidae</taxon>
        <taxon>Hypocreales</taxon>
        <taxon>Cordycipitaceae</taxon>
        <taxon>Cordyceps</taxon>
    </lineage>
</organism>
<dbReference type="GO" id="GO:0032543">
    <property type="term" value="P:mitochondrial translation"/>
    <property type="evidence" value="ECO:0007669"/>
    <property type="project" value="TreeGrafter"/>
</dbReference>
<evidence type="ECO:0000256" key="3">
    <source>
        <dbReference type="ARBA" id="ARBA00023274"/>
    </source>
</evidence>
<dbReference type="NCBIfam" id="TIGR01164">
    <property type="entry name" value="rplP_bact"/>
    <property type="match status" value="1"/>
</dbReference>
<name>G3J6H1_CORMM</name>
<keyword evidence="7" id="KW-1185">Reference proteome</keyword>
<evidence type="ECO:0000313" key="7">
    <source>
        <dbReference type="Proteomes" id="UP000001610"/>
    </source>
</evidence>
<accession>G3J6H1</accession>
<proteinExistence type="inferred from homology"/>
<dbReference type="KEGG" id="cmt:CCM_00860"/>
<dbReference type="Pfam" id="PF00252">
    <property type="entry name" value="Ribosomal_L16"/>
    <property type="match status" value="1"/>
</dbReference>
<evidence type="ECO:0000256" key="1">
    <source>
        <dbReference type="ARBA" id="ARBA00008931"/>
    </source>
</evidence>
<dbReference type="GO" id="GO:0003735">
    <property type="term" value="F:structural constituent of ribosome"/>
    <property type="evidence" value="ECO:0007669"/>
    <property type="project" value="InterPro"/>
</dbReference>
<dbReference type="HOGENOM" id="CLU_078858_1_1_1"/>
<dbReference type="Proteomes" id="UP000001610">
    <property type="component" value="Unassembled WGS sequence"/>
</dbReference>
<dbReference type="CDD" id="cd01433">
    <property type="entry name" value="Ribosomal_L16_L10e"/>
    <property type="match status" value="1"/>
</dbReference>
<evidence type="ECO:0000256" key="5">
    <source>
        <dbReference type="SAM" id="MobiDB-lite"/>
    </source>
</evidence>
<dbReference type="RefSeq" id="XP_006666082.1">
    <property type="nucleotide sequence ID" value="XM_006666019.1"/>
</dbReference>
<dbReference type="PANTHER" id="PTHR12220:SF13">
    <property type="entry name" value="LARGE RIBOSOMAL SUBUNIT PROTEIN UL16M"/>
    <property type="match status" value="1"/>
</dbReference>
<dbReference type="FunFam" id="3.90.1170.10:FF:000003">
    <property type="entry name" value="54S ribosomal protein L16, mitochondrial"/>
    <property type="match status" value="1"/>
</dbReference>
<dbReference type="GO" id="GO:0005762">
    <property type="term" value="C:mitochondrial large ribosomal subunit"/>
    <property type="evidence" value="ECO:0007669"/>
    <property type="project" value="TreeGrafter"/>
</dbReference>
<dbReference type="GeneID" id="18162894"/>
<dbReference type="PRINTS" id="PR00060">
    <property type="entry name" value="RIBOSOMALL16"/>
</dbReference>
<dbReference type="InterPro" id="IPR036920">
    <property type="entry name" value="Ribosomal_uL16_sf"/>
</dbReference>
<dbReference type="InterPro" id="IPR016180">
    <property type="entry name" value="Ribosomal_uL16_dom"/>
</dbReference>
<dbReference type="eggNOG" id="KOG3422">
    <property type="taxonomic scope" value="Eukaryota"/>
</dbReference>
<evidence type="ECO:0000256" key="4">
    <source>
        <dbReference type="RuleBase" id="RU004413"/>
    </source>
</evidence>
<dbReference type="SUPFAM" id="SSF54686">
    <property type="entry name" value="Ribosomal protein L16p/L10e"/>
    <property type="match status" value="1"/>
</dbReference>
<dbReference type="PANTHER" id="PTHR12220">
    <property type="entry name" value="50S/60S RIBOSOMAL PROTEIN L16"/>
    <property type="match status" value="1"/>
</dbReference>
<keyword evidence="3 4" id="KW-0687">Ribonucleoprotein</keyword>
<dbReference type="InterPro" id="IPR047873">
    <property type="entry name" value="Ribosomal_uL16"/>
</dbReference>
<dbReference type="AlphaFoldDB" id="G3J6H1"/>
<dbReference type="OrthoDB" id="268521at2759"/>
<dbReference type="OMA" id="QRRIPAK"/>
<dbReference type="Gene3D" id="3.90.1170.10">
    <property type="entry name" value="Ribosomal protein L10e/L16"/>
    <property type="match status" value="1"/>
</dbReference>
<keyword evidence="2 4" id="KW-0689">Ribosomal protein</keyword>
<gene>
    <name evidence="6" type="ORF">CCM_00860</name>
</gene>
<evidence type="ECO:0000313" key="6">
    <source>
        <dbReference type="EMBL" id="EGX96205.1"/>
    </source>
</evidence>
<dbReference type="VEuPathDB" id="FungiDB:CCM_00860"/>
<reference evidence="6 7" key="1">
    <citation type="journal article" date="2011" name="Genome Biol.">
        <title>Genome sequence of the insect pathogenic fungus Cordyceps militaris, a valued traditional Chinese medicine.</title>
        <authorList>
            <person name="Zheng P."/>
            <person name="Xia Y."/>
            <person name="Xiao G."/>
            <person name="Xiong C."/>
            <person name="Hu X."/>
            <person name="Zhang S."/>
            <person name="Zheng H."/>
            <person name="Huang Y."/>
            <person name="Zhou Y."/>
            <person name="Wang S."/>
            <person name="Zhao G.P."/>
            <person name="Liu X."/>
            <person name="St Leger R.J."/>
            <person name="Wang C."/>
        </authorList>
    </citation>
    <scope>NUCLEOTIDE SEQUENCE [LARGE SCALE GENOMIC DNA]</scope>
    <source>
        <strain evidence="6 7">CM01</strain>
    </source>
</reference>
<dbReference type="InParanoid" id="G3J6H1"/>
<dbReference type="InterPro" id="IPR000114">
    <property type="entry name" value="Ribosomal_uL16_bact-type"/>
</dbReference>
<evidence type="ECO:0000256" key="2">
    <source>
        <dbReference type="ARBA" id="ARBA00022980"/>
    </source>
</evidence>
<feature type="region of interest" description="Disordered" evidence="5">
    <location>
        <begin position="261"/>
        <end position="288"/>
    </location>
</feature>
<dbReference type="InterPro" id="IPR020798">
    <property type="entry name" value="Ribosomal_uL16_CS"/>
</dbReference>
<dbReference type="GO" id="GO:0019843">
    <property type="term" value="F:rRNA binding"/>
    <property type="evidence" value="ECO:0007669"/>
    <property type="project" value="InterPro"/>
</dbReference>
<dbReference type="PROSITE" id="PS00701">
    <property type="entry name" value="RIBOSOMAL_L16_2"/>
    <property type="match status" value="1"/>
</dbReference>
<dbReference type="FunCoup" id="G3J6H1">
    <property type="interactions" value="240"/>
</dbReference>
<dbReference type="EMBL" id="JH126399">
    <property type="protein sequence ID" value="EGX96205.1"/>
    <property type="molecule type" value="Genomic_DNA"/>
</dbReference>